<reference evidence="5 6" key="1">
    <citation type="submission" date="2017-04" db="EMBL/GenBank/DDBJ databases">
        <authorList>
            <person name="Afonso C.L."/>
            <person name="Miller P.J."/>
            <person name="Scott M.A."/>
            <person name="Spackman E."/>
            <person name="Goraichik I."/>
            <person name="Dimitrov K.M."/>
            <person name="Suarez D.L."/>
            <person name="Swayne D.E."/>
        </authorList>
    </citation>
    <scope>NUCLEOTIDE SEQUENCE [LARGE SCALE GENOMIC DNA]</scope>
    <source>
        <strain evidence="5 6">ToBE</strain>
    </source>
</reference>
<keyword evidence="6" id="KW-1185">Reference proteome</keyword>
<dbReference type="RefSeq" id="WP_084666739.1">
    <property type="nucleotide sequence ID" value="NZ_LT838272.1"/>
</dbReference>
<feature type="domain" description="CdaR GGDEF-like" evidence="4">
    <location>
        <begin position="308"/>
        <end position="445"/>
    </location>
</feature>
<accession>A0A1W1W2C8</accession>
<dbReference type="AlphaFoldDB" id="A0A1W1W2C8"/>
<dbReference type="PANTHER" id="PTHR33744:SF1">
    <property type="entry name" value="DNA-BINDING TRANSCRIPTIONAL ACTIVATOR ADER"/>
    <property type="match status" value="1"/>
</dbReference>
<name>A0A1W1W2C8_9FIRM</name>
<dbReference type="InterPro" id="IPR041522">
    <property type="entry name" value="CdaR_GGDEF"/>
</dbReference>
<evidence type="ECO:0000313" key="5">
    <source>
        <dbReference type="EMBL" id="SMB99779.1"/>
    </source>
</evidence>
<gene>
    <name evidence="5" type="ORF">SAMN00808754_3083</name>
</gene>
<feature type="domain" description="Purine catabolism PurC-like" evidence="2">
    <location>
        <begin position="11"/>
        <end position="130"/>
    </location>
</feature>
<feature type="domain" description="PucR C-terminal helix-turn-helix" evidence="3">
    <location>
        <begin position="498"/>
        <end position="556"/>
    </location>
</feature>
<evidence type="ECO:0000259" key="4">
    <source>
        <dbReference type="Pfam" id="PF17853"/>
    </source>
</evidence>
<organism evidence="5 6">
    <name type="scientific">Thermanaeromonas toyohensis ToBE</name>
    <dbReference type="NCBI Taxonomy" id="698762"/>
    <lineage>
        <taxon>Bacteria</taxon>
        <taxon>Bacillati</taxon>
        <taxon>Bacillota</taxon>
        <taxon>Clostridia</taxon>
        <taxon>Neomoorellales</taxon>
        <taxon>Neomoorellaceae</taxon>
        <taxon>Thermanaeromonas</taxon>
    </lineage>
</organism>
<comment type="similarity">
    <text evidence="1">Belongs to the CdaR family.</text>
</comment>
<dbReference type="Proteomes" id="UP000192569">
    <property type="component" value="Chromosome I"/>
</dbReference>
<evidence type="ECO:0000256" key="1">
    <source>
        <dbReference type="ARBA" id="ARBA00006754"/>
    </source>
</evidence>
<dbReference type="Pfam" id="PF07905">
    <property type="entry name" value="PucR"/>
    <property type="match status" value="1"/>
</dbReference>
<dbReference type="Gene3D" id="1.10.10.2840">
    <property type="entry name" value="PucR C-terminal helix-turn-helix domain"/>
    <property type="match status" value="1"/>
</dbReference>
<dbReference type="EMBL" id="LT838272">
    <property type="protein sequence ID" value="SMB99779.1"/>
    <property type="molecule type" value="Genomic_DNA"/>
</dbReference>
<sequence>MFHEVGITVEEILSLAEFKNVKVVGGRQGLGRVVTNVNVMEVPDILDWIREGDLLLTTGYAIRDDLKAQRELVPKLAAKGLAALAFKPKRYIDTVPSYMVEAANSCGLPLLELPYEVSFSDLMSAVLAQIVNRQARFLRRSMGVHRQFANLILEGGSLKQMGNALAKLLKAVVLVEDTLNLRRELAGLNWAKGTETLALALLERPTELSVTETLRDKIEGPVMTFQRERVEAEGYQAELIRIPLVVGNEHYGCIKALKFDDSFSFLDLLNLERVCFFIALDVIRCHGIAQVEQKYKTEFLDQLLMSENISDEATFIARGRTFGWDLTLEYIVLLLNVLPVKKMKDLTQNERISQLVKSQAITLIDDFCRRNSLKHILTSHSSGILLGLHPQGAGQGESISWTQEMVKKLRQNLSRWSVTIGIGRPGKGIAGLKRSYYEARIALELGQIIFGPGQDIYYDNLGIYGLLLGQAGPEEQKRFALRIMGPLYEYDTFKGGELLKTLEVYIQTNCNIKRTAELLFTHYNTVLYRLTKIKQITGFDPDDPEQRLTLQAALRLFKIFNK</sequence>
<dbReference type="InterPro" id="IPR012914">
    <property type="entry name" value="PucR_dom"/>
</dbReference>
<evidence type="ECO:0000259" key="3">
    <source>
        <dbReference type="Pfam" id="PF13556"/>
    </source>
</evidence>
<dbReference type="InterPro" id="IPR051448">
    <property type="entry name" value="CdaR-like_regulators"/>
</dbReference>
<dbReference type="OrthoDB" id="143422at2"/>
<dbReference type="PANTHER" id="PTHR33744">
    <property type="entry name" value="CARBOHYDRATE DIACID REGULATOR"/>
    <property type="match status" value="1"/>
</dbReference>
<dbReference type="Pfam" id="PF17853">
    <property type="entry name" value="GGDEF_2"/>
    <property type="match status" value="1"/>
</dbReference>
<evidence type="ECO:0000259" key="2">
    <source>
        <dbReference type="Pfam" id="PF07905"/>
    </source>
</evidence>
<dbReference type="STRING" id="698762.SAMN00808754_3083"/>
<dbReference type="InterPro" id="IPR025736">
    <property type="entry name" value="PucR_C-HTH_dom"/>
</dbReference>
<evidence type="ECO:0000313" key="6">
    <source>
        <dbReference type="Proteomes" id="UP000192569"/>
    </source>
</evidence>
<proteinExistence type="inferred from homology"/>
<dbReference type="Pfam" id="PF13556">
    <property type="entry name" value="HTH_30"/>
    <property type="match status" value="1"/>
</dbReference>
<protein>
    <submittedName>
        <fullName evidence="5">PucR C-terminal helix-turn-helix domain-containing protein</fullName>
    </submittedName>
</protein>
<dbReference type="InterPro" id="IPR042070">
    <property type="entry name" value="PucR_C-HTH_sf"/>
</dbReference>